<dbReference type="InterPro" id="IPR027798">
    <property type="entry name" value="Ub_Mut7C"/>
</dbReference>
<dbReference type="AlphaFoldDB" id="A0A923N3U9"/>
<reference evidence="3" key="1">
    <citation type="submission" date="2020-08" db="EMBL/GenBank/DDBJ databases">
        <title>Pontibacter sp. SD6 16S ribosomal RNA gene Genome sequencing and assembly.</title>
        <authorList>
            <person name="Kang M."/>
        </authorList>
    </citation>
    <scope>NUCLEOTIDE SEQUENCE</scope>
    <source>
        <strain evidence="3">SD6</strain>
    </source>
</reference>
<evidence type="ECO:0000313" key="4">
    <source>
        <dbReference type="Proteomes" id="UP000603640"/>
    </source>
</evidence>
<dbReference type="InterPro" id="IPR002782">
    <property type="entry name" value="Mut7-C_RNAse_dom"/>
</dbReference>
<evidence type="ECO:0008006" key="5">
    <source>
        <dbReference type="Google" id="ProtNLM"/>
    </source>
</evidence>
<dbReference type="Pfam" id="PF01927">
    <property type="entry name" value="Mut7-C"/>
    <property type="match status" value="1"/>
</dbReference>
<protein>
    <recommendedName>
        <fullName evidence="5">Twitching motility protein PilT</fullName>
    </recommendedName>
</protein>
<dbReference type="Proteomes" id="UP000603640">
    <property type="component" value="Unassembled WGS sequence"/>
</dbReference>
<dbReference type="Pfam" id="PF14451">
    <property type="entry name" value="Ub-Mut7C"/>
    <property type="match status" value="1"/>
</dbReference>
<keyword evidence="4" id="KW-1185">Reference proteome</keyword>
<feature type="domain" description="Ubiquitin Mut7-C" evidence="2">
    <location>
        <begin position="5"/>
        <end position="80"/>
    </location>
</feature>
<dbReference type="PANTHER" id="PTHR39081">
    <property type="entry name" value="MUT7-C DOMAIN-CONTAINING PROTEIN"/>
    <property type="match status" value="1"/>
</dbReference>
<proteinExistence type="predicted"/>
<evidence type="ECO:0000259" key="1">
    <source>
        <dbReference type="Pfam" id="PF01927"/>
    </source>
</evidence>
<dbReference type="PANTHER" id="PTHR39081:SF1">
    <property type="entry name" value="MUT7-C RNASE DOMAIN-CONTAINING PROTEIN"/>
    <property type="match status" value="1"/>
</dbReference>
<organism evidence="3 4">
    <name type="scientific">Pontibacter cellulosilyticus</name>
    <dbReference type="NCBI Taxonomy" id="1720253"/>
    <lineage>
        <taxon>Bacteria</taxon>
        <taxon>Pseudomonadati</taxon>
        <taxon>Bacteroidota</taxon>
        <taxon>Cytophagia</taxon>
        <taxon>Cytophagales</taxon>
        <taxon>Hymenobacteraceae</taxon>
        <taxon>Pontibacter</taxon>
    </lineage>
</organism>
<dbReference type="EMBL" id="JACRVF010000001">
    <property type="protein sequence ID" value="MBC5992008.1"/>
    <property type="molecule type" value="Genomic_DNA"/>
</dbReference>
<evidence type="ECO:0000313" key="3">
    <source>
        <dbReference type="EMBL" id="MBC5992008.1"/>
    </source>
</evidence>
<feature type="domain" description="Mut7-C RNAse" evidence="1">
    <location>
        <begin position="98"/>
        <end position="240"/>
    </location>
</feature>
<comment type="caution">
    <text evidence="3">The sequence shown here is derived from an EMBL/GenBank/DDBJ whole genome shotgun (WGS) entry which is preliminary data.</text>
</comment>
<sequence>MPHVATITFHGNLQDFLRPAVKRVPVAYTFAETQSVKDAIEAIGVPHTEVAVILRGEDPLNFFARLNPGDELHIYPHEQSRKWPEGYCLIENPPRPYKFILDVHLGTLAKALRMLGFDTCYQKQFADAEIAQIARDQERIVLTRDIGLLKQKIIKHGYWLRSQHTTEQLQEVIVRYKLQEQFEPFMRCLRCNTVVSAVPKEDVLDKLPPKTRLYFNEFYKCIPCDKVYWKGSHYEHMQQEIAKLLQKHEPGV</sequence>
<name>A0A923N3U9_9BACT</name>
<accession>A0A923N3U9</accession>
<evidence type="ECO:0000259" key="2">
    <source>
        <dbReference type="Pfam" id="PF14451"/>
    </source>
</evidence>
<gene>
    <name evidence="3" type="ORF">H8S84_04065</name>
</gene>